<dbReference type="Pfam" id="PF01850">
    <property type="entry name" value="PIN"/>
    <property type="match status" value="1"/>
</dbReference>
<dbReference type="InterPro" id="IPR002716">
    <property type="entry name" value="PIN_dom"/>
</dbReference>
<accession>A0ABN6ZLL6</accession>
<dbReference type="InterPro" id="IPR029060">
    <property type="entry name" value="PIN-like_dom_sf"/>
</dbReference>
<dbReference type="SUPFAM" id="SSF88723">
    <property type="entry name" value="PIN domain-like"/>
    <property type="match status" value="1"/>
</dbReference>
<dbReference type="EMBL" id="AP028907">
    <property type="protein sequence ID" value="BES81150.1"/>
    <property type="molecule type" value="Genomic_DNA"/>
</dbReference>
<keyword evidence="5" id="KW-0460">Magnesium</keyword>
<protein>
    <recommendedName>
        <fullName evidence="5">Ribonuclease VapC</fullName>
        <shortName evidence="5">RNase VapC</shortName>
        <ecNumber evidence="5">3.1.-.-</ecNumber>
    </recommendedName>
    <alternativeName>
        <fullName evidence="5">Putative toxin VapC</fullName>
    </alternativeName>
</protein>
<keyword evidence="2 5" id="KW-0540">Nuclease</keyword>
<dbReference type="InterPro" id="IPR022907">
    <property type="entry name" value="VapC_family"/>
</dbReference>
<keyword evidence="4 5" id="KW-0378">Hydrolase</keyword>
<keyword evidence="6" id="KW-1133">Transmembrane helix</keyword>
<comment type="function">
    <text evidence="5">Toxic component of a toxin-antitoxin (TA) system. An RNase.</text>
</comment>
<evidence type="ECO:0000256" key="3">
    <source>
        <dbReference type="ARBA" id="ARBA00022723"/>
    </source>
</evidence>
<dbReference type="EC" id="3.1.-.-" evidence="5"/>
<evidence type="ECO:0000313" key="8">
    <source>
        <dbReference type="EMBL" id="BES81150.1"/>
    </source>
</evidence>
<evidence type="ECO:0000256" key="6">
    <source>
        <dbReference type="SAM" id="Phobius"/>
    </source>
</evidence>
<evidence type="ECO:0000256" key="5">
    <source>
        <dbReference type="HAMAP-Rule" id="MF_00265"/>
    </source>
</evidence>
<keyword evidence="6" id="KW-0472">Membrane</keyword>
<evidence type="ECO:0000259" key="7">
    <source>
        <dbReference type="Pfam" id="PF01850"/>
    </source>
</evidence>
<comment type="caution">
    <text evidence="5">Lacks conserved residue(s) required for the propagation of feature annotation.</text>
</comment>
<dbReference type="HAMAP" id="MF_00265">
    <property type="entry name" value="VapC_Nob1"/>
    <property type="match status" value="1"/>
</dbReference>
<evidence type="ECO:0000313" key="9">
    <source>
        <dbReference type="Proteomes" id="UP001341135"/>
    </source>
</evidence>
<comment type="cofactor">
    <cofactor evidence="5">
        <name>Mg(2+)</name>
        <dbReference type="ChEBI" id="CHEBI:18420"/>
    </cofactor>
</comment>
<dbReference type="RefSeq" id="WP_338252000.1">
    <property type="nucleotide sequence ID" value="NZ_AP028907.1"/>
</dbReference>
<feature type="binding site" evidence="5">
    <location>
        <position position="8"/>
    </location>
    <ligand>
        <name>Mg(2+)</name>
        <dbReference type="ChEBI" id="CHEBI:18420"/>
    </ligand>
</feature>
<keyword evidence="9" id="KW-1185">Reference proteome</keyword>
<feature type="domain" description="PIN" evidence="7">
    <location>
        <begin position="6"/>
        <end position="127"/>
    </location>
</feature>
<name>A0ABN6ZLL6_9CREN</name>
<proteinExistence type="inferred from homology"/>
<evidence type="ECO:0000256" key="4">
    <source>
        <dbReference type="ARBA" id="ARBA00022801"/>
    </source>
</evidence>
<keyword evidence="6" id="KW-0812">Transmembrane</keyword>
<gene>
    <name evidence="5" type="primary">vapC</name>
    <name evidence="8" type="ORF">PABY_07170</name>
</gene>
<feature type="transmembrane region" description="Helical" evidence="6">
    <location>
        <begin position="104"/>
        <end position="124"/>
    </location>
</feature>
<evidence type="ECO:0000256" key="2">
    <source>
        <dbReference type="ARBA" id="ARBA00022722"/>
    </source>
</evidence>
<dbReference type="GeneID" id="89288741"/>
<dbReference type="Gene3D" id="3.40.50.1010">
    <property type="entry name" value="5'-nuclease"/>
    <property type="match status" value="1"/>
</dbReference>
<comment type="similarity">
    <text evidence="5">Belongs to the PINc/VapC protein family.</text>
</comment>
<sequence length="145" mass="15902">MIGCTYLDTTFLLALAYERSPFYERASELLEQLRGRGDRLAVSHLVRAELVALLASRIPSLGLDEVYALAEYTLSRAGVDVADVDYNAVVREAQLYAGLLRMRLASVLHLLAALALGCTAIATFDDTIVYRADSVRNTLGIEVVH</sequence>
<evidence type="ECO:0000256" key="1">
    <source>
        <dbReference type="ARBA" id="ARBA00022649"/>
    </source>
</evidence>
<keyword evidence="1 5" id="KW-1277">Toxin-antitoxin system</keyword>
<reference evidence="8 9" key="1">
    <citation type="submission" date="2023-09" db="EMBL/GenBank/DDBJ databases">
        <title>Pyrofollis japonicus gen. nov. sp. nov., a novel member of the family Pyrodictiaceae isolated from the Iheya North hydrothermal field.</title>
        <authorList>
            <person name="Miyazaki U."/>
            <person name="Sanari M."/>
            <person name="Tame A."/>
            <person name="Kitajima M."/>
            <person name="Okamoto A."/>
            <person name="Sawayama S."/>
            <person name="Miyazaki J."/>
            <person name="Takai K."/>
            <person name="Nakagawa S."/>
        </authorList>
    </citation>
    <scope>NUCLEOTIDE SEQUENCE [LARGE SCALE GENOMIC DNA]</scope>
    <source>
        <strain evidence="8 9">AV2</strain>
    </source>
</reference>
<keyword evidence="3 5" id="KW-0479">Metal-binding</keyword>
<organism evidence="8 9">
    <name type="scientific">Pyrodictium abyssi</name>
    <dbReference type="NCBI Taxonomy" id="54256"/>
    <lineage>
        <taxon>Archaea</taxon>
        <taxon>Thermoproteota</taxon>
        <taxon>Thermoprotei</taxon>
        <taxon>Desulfurococcales</taxon>
        <taxon>Pyrodictiaceae</taxon>
        <taxon>Pyrodictium</taxon>
    </lineage>
</organism>
<keyword evidence="5" id="KW-0800">Toxin</keyword>
<dbReference type="Proteomes" id="UP001341135">
    <property type="component" value="Chromosome"/>
</dbReference>